<evidence type="ECO:0000256" key="1">
    <source>
        <dbReference type="ARBA" id="ARBA00023002"/>
    </source>
</evidence>
<dbReference type="InterPro" id="IPR016162">
    <property type="entry name" value="Ald_DH_N"/>
</dbReference>
<evidence type="ECO:0000259" key="3">
    <source>
        <dbReference type="Pfam" id="PF00171"/>
    </source>
</evidence>
<evidence type="ECO:0000313" key="4">
    <source>
        <dbReference type="EMBL" id="MBJ8338727.1"/>
    </source>
</evidence>
<sequence>MTDSAQNSPPQTAPTATATSPTETEQTKTEQTKATPNGVEHRSLVLTSYDPRTSELLGDYAMMGADEVTRTIREAKSAQRWWAGLGSAGRKRWLLDWKKAIAKRAADLVEVVVQETGKPHDDAWLEVMLAVEHLDWAAKNAGKVLDRHKVRSGLVAINQASSVGYEPLGVVGVIGPWNYPVYTPMGSIAYALAAGNAVVFKPSELTPGTGTWLAETWRTLAPNQPVFQVVTGDADTGAALCRSRVDKVAFTGSAATARKVLAICAESLTPAVIEGGGKDAMIVGADAKLDDAAEAAVFGGMGNAGQTCVGVERVYAVETVFDDFVALVEKKARKLKPGADRGAAYGPMTREAQVEVVRNHVRDALDKGGTAVVGGLDSIREPYIQPIVLVDVPEDSIAVTEETFGPVLVINRVRDLSEAIARANATSYALGASVFTRDTRTGQWVAERLRAGVVTINSVLGFAGVAALPFGGVGDSGFGRIHGADGLREFSRVKSIARQKRRAPLHLLTMDRKARHLRLSKWVFKTRHAR</sequence>
<dbReference type="Pfam" id="PF00171">
    <property type="entry name" value="Aldedh"/>
    <property type="match status" value="1"/>
</dbReference>
<dbReference type="InterPro" id="IPR016161">
    <property type="entry name" value="Ald_DH/histidinol_DH"/>
</dbReference>
<dbReference type="AlphaFoldDB" id="A0A934NP33"/>
<dbReference type="InterPro" id="IPR016163">
    <property type="entry name" value="Ald_DH_C"/>
</dbReference>
<evidence type="ECO:0000256" key="2">
    <source>
        <dbReference type="SAM" id="MobiDB-lite"/>
    </source>
</evidence>
<feature type="domain" description="Aldehyde dehydrogenase" evidence="3">
    <location>
        <begin position="46"/>
        <end position="496"/>
    </location>
</feature>
<dbReference type="InterPro" id="IPR015590">
    <property type="entry name" value="Aldehyde_DH_dom"/>
</dbReference>
<comment type="caution">
    <text evidence="4">The sequence shown here is derived from an EMBL/GenBank/DDBJ whole genome shotgun (WGS) entry which is preliminary data.</text>
</comment>
<dbReference type="SUPFAM" id="SSF53720">
    <property type="entry name" value="ALDH-like"/>
    <property type="match status" value="1"/>
</dbReference>
<reference evidence="4" key="1">
    <citation type="submission" date="2020-12" db="EMBL/GenBank/DDBJ databases">
        <title>Antrihabitans popcorni sp. nov. and Antrihabitans auranticaus sp. nov., isolated from a larva cave.</title>
        <authorList>
            <person name="Lee S.D."/>
            <person name="Kim I.S."/>
        </authorList>
    </citation>
    <scope>NUCLEOTIDE SEQUENCE</scope>
    <source>
        <strain evidence="4">YC3-6</strain>
    </source>
</reference>
<protein>
    <submittedName>
        <fullName evidence="4">Aldehyde dehydrogenase family protein</fullName>
    </submittedName>
</protein>
<organism evidence="4 5">
    <name type="scientific">Antrihabitans stalagmiti</name>
    <dbReference type="NCBI Taxonomy" id="2799499"/>
    <lineage>
        <taxon>Bacteria</taxon>
        <taxon>Bacillati</taxon>
        <taxon>Actinomycetota</taxon>
        <taxon>Actinomycetes</taxon>
        <taxon>Mycobacteriales</taxon>
        <taxon>Nocardiaceae</taxon>
        <taxon>Antrihabitans</taxon>
    </lineage>
</organism>
<keyword evidence="5" id="KW-1185">Reference proteome</keyword>
<dbReference type="RefSeq" id="WP_199703382.1">
    <property type="nucleotide sequence ID" value="NZ_JAEMNV010000002.1"/>
</dbReference>
<dbReference type="Proteomes" id="UP000655868">
    <property type="component" value="Unassembled WGS sequence"/>
</dbReference>
<dbReference type="CDD" id="cd07099">
    <property type="entry name" value="ALDH_DDALDH"/>
    <property type="match status" value="1"/>
</dbReference>
<accession>A0A934NP33</accession>
<dbReference type="GO" id="GO:0016620">
    <property type="term" value="F:oxidoreductase activity, acting on the aldehyde or oxo group of donors, NAD or NADP as acceptor"/>
    <property type="evidence" value="ECO:0007669"/>
    <property type="project" value="InterPro"/>
</dbReference>
<name>A0A934NP33_9NOCA</name>
<feature type="compositionally biased region" description="Low complexity" evidence="2">
    <location>
        <begin position="8"/>
        <end position="24"/>
    </location>
</feature>
<gene>
    <name evidence="4" type="ORF">JGU71_07500</name>
</gene>
<proteinExistence type="predicted"/>
<dbReference type="PANTHER" id="PTHR11699">
    <property type="entry name" value="ALDEHYDE DEHYDROGENASE-RELATED"/>
    <property type="match status" value="1"/>
</dbReference>
<dbReference type="Gene3D" id="3.40.605.10">
    <property type="entry name" value="Aldehyde Dehydrogenase, Chain A, domain 1"/>
    <property type="match status" value="1"/>
</dbReference>
<evidence type="ECO:0000313" key="5">
    <source>
        <dbReference type="Proteomes" id="UP000655868"/>
    </source>
</evidence>
<feature type="region of interest" description="Disordered" evidence="2">
    <location>
        <begin position="1"/>
        <end position="42"/>
    </location>
</feature>
<dbReference type="EMBL" id="JAEMNV010000002">
    <property type="protein sequence ID" value="MBJ8338727.1"/>
    <property type="molecule type" value="Genomic_DNA"/>
</dbReference>
<keyword evidence="1" id="KW-0560">Oxidoreductase</keyword>
<dbReference type="Gene3D" id="3.40.309.10">
    <property type="entry name" value="Aldehyde Dehydrogenase, Chain A, domain 2"/>
    <property type="match status" value="1"/>
</dbReference>